<reference evidence="2" key="1">
    <citation type="journal article" date="2014" name="Int. J. Syst. Evol. Microbiol.">
        <title>Complete genome sequence of Corynebacterium casei LMG S-19264T (=DSM 44701T), isolated from a smear-ripened cheese.</title>
        <authorList>
            <consortium name="US DOE Joint Genome Institute (JGI-PGF)"/>
            <person name="Walter F."/>
            <person name="Albersmeier A."/>
            <person name="Kalinowski J."/>
            <person name="Ruckert C."/>
        </authorList>
    </citation>
    <scope>NUCLEOTIDE SEQUENCE</scope>
    <source>
        <strain evidence="2">VKM B-1606</strain>
    </source>
</reference>
<evidence type="ECO:0000313" key="2">
    <source>
        <dbReference type="EMBL" id="GLK54136.1"/>
    </source>
</evidence>
<gene>
    <name evidence="2" type="ORF">GCM10008170_01550</name>
</gene>
<name>A0A9W6IPM9_9HYPH</name>
<sequence>MSDSSGPGPIELTKDAFVQSGRAAWAMTPIFGAIFAGFALLALWQDALTVGAPKSLDAGRVAASLAIMVASSGLTALLAVVVHRYILLREIAGFADLPRLVPIVLEFAVVTLILQMIVAAVTLILVPIALASNSGFVFGVIITAVIVAATYAGLRISLVFPAIAVETPGRSLRAAFRASRGAVLRLFLAAMMSALAITAAAVAVGALFARAPSVALVAEVAFDIAIIAVGVAIVSQVYAWRRRQPEE</sequence>
<organism evidence="2 3">
    <name type="scientific">Methylopila capsulata</name>
    <dbReference type="NCBI Taxonomy" id="61654"/>
    <lineage>
        <taxon>Bacteria</taxon>
        <taxon>Pseudomonadati</taxon>
        <taxon>Pseudomonadota</taxon>
        <taxon>Alphaproteobacteria</taxon>
        <taxon>Hyphomicrobiales</taxon>
        <taxon>Methylopilaceae</taxon>
        <taxon>Methylopila</taxon>
    </lineage>
</organism>
<feature type="transmembrane region" description="Helical" evidence="1">
    <location>
        <begin position="220"/>
        <end position="240"/>
    </location>
</feature>
<feature type="transmembrane region" description="Helical" evidence="1">
    <location>
        <begin position="186"/>
        <end position="208"/>
    </location>
</feature>
<feature type="transmembrane region" description="Helical" evidence="1">
    <location>
        <begin position="100"/>
        <end position="130"/>
    </location>
</feature>
<protein>
    <submittedName>
        <fullName evidence="2">Uncharacterized protein</fullName>
    </submittedName>
</protein>
<dbReference type="Proteomes" id="UP001143400">
    <property type="component" value="Unassembled WGS sequence"/>
</dbReference>
<keyword evidence="1" id="KW-0472">Membrane</keyword>
<feature type="transmembrane region" description="Helical" evidence="1">
    <location>
        <begin position="64"/>
        <end position="88"/>
    </location>
</feature>
<evidence type="ECO:0000313" key="3">
    <source>
        <dbReference type="Proteomes" id="UP001143400"/>
    </source>
</evidence>
<reference evidence="2" key="2">
    <citation type="submission" date="2023-01" db="EMBL/GenBank/DDBJ databases">
        <authorList>
            <person name="Sun Q."/>
            <person name="Evtushenko L."/>
        </authorList>
    </citation>
    <scope>NUCLEOTIDE SEQUENCE</scope>
    <source>
        <strain evidence="2">VKM B-1606</strain>
    </source>
</reference>
<dbReference type="AlphaFoldDB" id="A0A9W6IPM9"/>
<keyword evidence="1" id="KW-0812">Transmembrane</keyword>
<dbReference type="RefSeq" id="WP_271206105.1">
    <property type="nucleotide sequence ID" value="NZ_BSFF01000001.1"/>
</dbReference>
<feature type="transmembrane region" description="Helical" evidence="1">
    <location>
        <begin position="136"/>
        <end position="165"/>
    </location>
</feature>
<comment type="caution">
    <text evidence="2">The sequence shown here is derived from an EMBL/GenBank/DDBJ whole genome shotgun (WGS) entry which is preliminary data.</text>
</comment>
<accession>A0A9W6IPM9</accession>
<dbReference type="EMBL" id="BSFF01000001">
    <property type="protein sequence ID" value="GLK54136.1"/>
    <property type="molecule type" value="Genomic_DNA"/>
</dbReference>
<proteinExistence type="predicted"/>
<keyword evidence="1" id="KW-1133">Transmembrane helix</keyword>
<evidence type="ECO:0000256" key="1">
    <source>
        <dbReference type="SAM" id="Phobius"/>
    </source>
</evidence>
<feature type="transmembrane region" description="Helical" evidence="1">
    <location>
        <begin position="23"/>
        <end position="44"/>
    </location>
</feature>